<accession>A0ABN8F8K8</accession>
<keyword evidence="1" id="KW-0472">Membrane</keyword>
<evidence type="ECO:0000313" key="2">
    <source>
        <dbReference type="EMBL" id="CAH1000954.1"/>
    </source>
</evidence>
<name>A0ABN8F8K8_9BACT</name>
<comment type="caution">
    <text evidence="2">The sequence shown here is derived from an EMBL/GenBank/DDBJ whole genome shotgun (WGS) entry which is preliminary data.</text>
</comment>
<reference evidence="2" key="1">
    <citation type="submission" date="2021-12" db="EMBL/GenBank/DDBJ databases">
        <authorList>
            <person name="Rodrigo-Torres L."/>
            <person name="Arahal R. D."/>
            <person name="Lucena T."/>
        </authorList>
    </citation>
    <scope>NUCLEOTIDE SEQUENCE</scope>
    <source>
        <strain evidence="2">CECT 8419</strain>
    </source>
</reference>
<keyword evidence="3" id="KW-1185">Reference proteome</keyword>
<keyword evidence="1" id="KW-1133">Transmembrane helix</keyword>
<evidence type="ECO:0000313" key="3">
    <source>
        <dbReference type="Proteomes" id="UP000837803"/>
    </source>
</evidence>
<sequence>MLVKGKGINIYKINIWAICGFVLFIGITVFTIQPDSSNLAISIWLPLIISVAAGLVFIFFTKVSILEEKVILSILQGLDRGQDRYTVISKIESAITKTKFLVTNTGRKEIRELGYLNYVYNSCLEIPKRPNMRPYSADFIIDNTENRLRDFNISAVNLEVIEKINYKVIDDCSVYALSNEALKNKLLCYLYSPLSKKIDSIHWVKKIFEDGANYNELRNFDPKNIDDYTKSINDCIKYIKLLCHQFDSAVDREINHVTYETLTIVALGYIWHSSTLIDNMREDHIHLDHTIQNWNEQLNTYRSRFMSEPISRPLQIVKTVFFQKKFYSIEYIAKVLEQFGPDQYYIFYTQLLQYNVINALRESEESFLSVFQNYNKHYNANLAIYSLNIFAQYYHELLKVWYTFYTADKIDESVYEHLANHANPYKNHYISAILYMAQTTGDLGAFQHLLSEGYIIEQVHQKFLQAKFRMEFESSILYPGMVGDLALMTSKNKTHIDTKSFSTYITGSQIKLVYYEKISK</sequence>
<feature type="transmembrane region" description="Helical" evidence="1">
    <location>
        <begin position="12"/>
        <end position="33"/>
    </location>
</feature>
<evidence type="ECO:0008006" key="4">
    <source>
        <dbReference type="Google" id="ProtNLM"/>
    </source>
</evidence>
<evidence type="ECO:0000256" key="1">
    <source>
        <dbReference type="SAM" id="Phobius"/>
    </source>
</evidence>
<proteinExistence type="predicted"/>
<organism evidence="2 3">
    <name type="scientific">Neolewinella maritima</name>
    <dbReference type="NCBI Taxonomy" id="1383882"/>
    <lineage>
        <taxon>Bacteria</taxon>
        <taxon>Pseudomonadati</taxon>
        <taxon>Bacteroidota</taxon>
        <taxon>Saprospiria</taxon>
        <taxon>Saprospirales</taxon>
        <taxon>Lewinellaceae</taxon>
        <taxon>Neolewinella</taxon>
    </lineage>
</organism>
<dbReference type="Proteomes" id="UP000837803">
    <property type="component" value="Unassembled WGS sequence"/>
</dbReference>
<keyword evidence="1" id="KW-0812">Transmembrane</keyword>
<protein>
    <recommendedName>
        <fullName evidence="4">Phage abortive infection protein</fullName>
    </recommendedName>
</protein>
<dbReference type="EMBL" id="CAKLPZ010000002">
    <property type="protein sequence ID" value="CAH1000954.1"/>
    <property type="molecule type" value="Genomic_DNA"/>
</dbReference>
<feature type="transmembrane region" description="Helical" evidence="1">
    <location>
        <begin position="39"/>
        <end position="60"/>
    </location>
</feature>
<gene>
    <name evidence="2" type="ORF">LEM8419_01968</name>
</gene>